<reference evidence="1 2" key="1">
    <citation type="journal article" date="2024" name="J Genomics">
        <title>Draft genome sequencing and assembly of Favolaschia claudopus CIRM-BRFM 2984 isolated from oak limbs.</title>
        <authorList>
            <person name="Navarro D."/>
            <person name="Drula E."/>
            <person name="Chaduli D."/>
            <person name="Cazenave R."/>
            <person name="Ahrendt S."/>
            <person name="Wang J."/>
            <person name="Lipzen A."/>
            <person name="Daum C."/>
            <person name="Barry K."/>
            <person name="Grigoriev I.V."/>
            <person name="Favel A."/>
            <person name="Rosso M.N."/>
            <person name="Martin F."/>
        </authorList>
    </citation>
    <scope>NUCLEOTIDE SEQUENCE [LARGE SCALE GENOMIC DNA]</scope>
    <source>
        <strain evidence="1 2">CIRM-BRFM 2984</strain>
    </source>
</reference>
<organism evidence="1 2">
    <name type="scientific">Favolaschia claudopus</name>
    <dbReference type="NCBI Taxonomy" id="2862362"/>
    <lineage>
        <taxon>Eukaryota</taxon>
        <taxon>Fungi</taxon>
        <taxon>Dikarya</taxon>
        <taxon>Basidiomycota</taxon>
        <taxon>Agaricomycotina</taxon>
        <taxon>Agaricomycetes</taxon>
        <taxon>Agaricomycetidae</taxon>
        <taxon>Agaricales</taxon>
        <taxon>Marasmiineae</taxon>
        <taxon>Mycenaceae</taxon>
        <taxon>Favolaschia</taxon>
    </lineage>
</organism>
<accession>A0AAV9ZX48</accession>
<gene>
    <name evidence="1" type="ORF">R3P38DRAFT_116801</name>
</gene>
<evidence type="ECO:0000313" key="1">
    <source>
        <dbReference type="EMBL" id="KAK6993095.1"/>
    </source>
</evidence>
<dbReference type="EMBL" id="JAWWNJ010000104">
    <property type="protein sequence ID" value="KAK6993095.1"/>
    <property type="molecule type" value="Genomic_DNA"/>
</dbReference>
<proteinExistence type="predicted"/>
<protein>
    <submittedName>
        <fullName evidence="1">Uncharacterized protein</fullName>
    </submittedName>
</protein>
<dbReference type="AlphaFoldDB" id="A0AAV9ZX48"/>
<name>A0AAV9ZX48_9AGAR</name>
<sequence length="289" mass="32316">MAYFLYCQWTCQLVKHENLKTHFSVNNPREVKDSIQLILHLCSTGTLQHAPLNSLSLAQDIIYQSSPICITFTPPRRLSYVFSTMPIQGCHWHSTDLSKSQDERETHHQLTQHLASPVGFILPMSTKIEFFAGPISFLPSSITLPHLSLSGISVPDSLNGPYVCRYFAGSAKDPGFASRTASRLLRVCDSRGYVCRFELVFVRVQVSETSCSQRPICRLTWSAAHRVAGFTCTVGSYKSELFSAGFLHDYQVQYGLCFSPTSSYKITAVRQLYRMPVQPTSDPASNAQG</sequence>
<evidence type="ECO:0000313" key="2">
    <source>
        <dbReference type="Proteomes" id="UP001362999"/>
    </source>
</evidence>
<dbReference type="Proteomes" id="UP001362999">
    <property type="component" value="Unassembled WGS sequence"/>
</dbReference>
<comment type="caution">
    <text evidence="1">The sequence shown here is derived from an EMBL/GenBank/DDBJ whole genome shotgun (WGS) entry which is preliminary data.</text>
</comment>
<keyword evidence="2" id="KW-1185">Reference proteome</keyword>